<keyword evidence="2" id="KW-1185">Reference proteome</keyword>
<dbReference type="Pfam" id="PF02575">
    <property type="entry name" value="YbaB_DNA_bd"/>
    <property type="match status" value="1"/>
</dbReference>
<comment type="caution">
    <text evidence="1">The sequence shown here is derived from an EMBL/GenBank/DDBJ whole genome shotgun (WGS) entry which is preliminary data.</text>
</comment>
<evidence type="ECO:0000313" key="1">
    <source>
        <dbReference type="EMBL" id="NYI84844.1"/>
    </source>
</evidence>
<gene>
    <name evidence="1" type="ORF">HNR68_003474</name>
</gene>
<dbReference type="Proteomes" id="UP000587002">
    <property type="component" value="Unassembled WGS sequence"/>
</dbReference>
<proteinExistence type="predicted"/>
<keyword evidence="1" id="KW-0238">DNA-binding</keyword>
<sequence length="138" mass="14606">METAAQWLADYDERLARAAADAKAANESLRQMSATVTSPRGEITVQVGPSGAMEDIRLTPAARAMEAEKLAQLILTTSQEAQRKVGAQVVEIMTEYVGEGPALDFVRANMPPAAGVEPGARSGGDEDDDFFDGPVVIV</sequence>
<dbReference type="InterPro" id="IPR004401">
    <property type="entry name" value="YbaB/EbfC"/>
</dbReference>
<organism evidence="1 2">
    <name type="scientific">Saccharopolyspora hordei</name>
    <dbReference type="NCBI Taxonomy" id="1838"/>
    <lineage>
        <taxon>Bacteria</taxon>
        <taxon>Bacillati</taxon>
        <taxon>Actinomycetota</taxon>
        <taxon>Actinomycetes</taxon>
        <taxon>Pseudonocardiales</taxon>
        <taxon>Pseudonocardiaceae</taxon>
        <taxon>Saccharopolyspora</taxon>
    </lineage>
</organism>
<dbReference type="AlphaFoldDB" id="A0A853AJL3"/>
<evidence type="ECO:0000313" key="2">
    <source>
        <dbReference type="Proteomes" id="UP000587002"/>
    </source>
</evidence>
<dbReference type="RefSeq" id="WP_179722436.1">
    <property type="nucleotide sequence ID" value="NZ_BAABFH010000001.1"/>
</dbReference>
<reference evidence="1 2" key="1">
    <citation type="submission" date="2020-07" db="EMBL/GenBank/DDBJ databases">
        <title>Sequencing the genomes of 1000 actinobacteria strains.</title>
        <authorList>
            <person name="Klenk H.-P."/>
        </authorList>
    </citation>
    <scope>NUCLEOTIDE SEQUENCE [LARGE SCALE GENOMIC DNA]</scope>
    <source>
        <strain evidence="1 2">DSM 44065</strain>
    </source>
</reference>
<dbReference type="InterPro" id="IPR036894">
    <property type="entry name" value="YbaB-like_sf"/>
</dbReference>
<dbReference type="SUPFAM" id="SSF82607">
    <property type="entry name" value="YbaB-like"/>
    <property type="match status" value="1"/>
</dbReference>
<dbReference type="GO" id="GO:0003677">
    <property type="term" value="F:DNA binding"/>
    <property type="evidence" value="ECO:0007669"/>
    <property type="project" value="UniProtKB-KW"/>
</dbReference>
<protein>
    <submittedName>
        <fullName evidence="1">DNA-binding protein YbaB</fullName>
    </submittedName>
</protein>
<dbReference type="EMBL" id="JACCFJ010000001">
    <property type="protein sequence ID" value="NYI84844.1"/>
    <property type="molecule type" value="Genomic_DNA"/>
</dbReference>
<dbReference type="Gene3D" id="3.30.1310.10">
    <property type="entry name" value="Nucleoid-associated protein YbaB-like domain"/>
    <property type="match status" value="1"/>
</dbReference>
<accession>A0A853AJL3</accession>
<name>A0A853AJL3_9PSEU</name>